<evidence type="ECO:0000256" key="2">
    <source>
        <dbReference type="ARBA" id="ARBA00006479"/>
    </source>
</evidence>
<comment type="caution">
    <text evidence="4">The sequence shown here is derived from an EMBL/GenBank/DDBJ whole genome shotgun (WGS) entry which is preliminary data.</text>
</comment>
<reference evidence="4 5" key="1">
    <citation type="submission" date="2020-04" db="EMBL/GenBank/DDBJ databases">
        <authorList>
            <person name="Zhang R."/>
            <person name="Schippers A."/>
        </authorList>
    </citation>
    <scope>NUCLEOTIDE SEQUENCE [LARGE SCALE GENOMIC DNA]</scope>
    <source>
        <strain evidence="4 5">DSM 109850</strain>
    </source>
</reference>
<protein>
    <submittedName>
        <fullName evidence="4">ROK family protein</fullName>
    </submittedName>
</protein>
<accession>A0A7Y0L6L9</accession>
<comment type="similarity">
    <text evidence="2">Belongs to the ROK (NagC/XylR) family.</text>
</comment>
<dbReference type="Proteomes" id="UP000533476">
    <property type="component" value="Unassembled WGS sequence"/>
</dbReference>
<comment type="function">
    <text evidence="1">Transcriptional repressor of xylose-utilizing enzymes.</text>
</comment>
<evidence type="ECO:0000256" key="3">
    <source>
        <dbReference type="ARBA" id="ARBA00022629"/>
    </source>
</evidence>
<keyword evidence="3" id="KW-0119">Carbohydrate metabolism</keyword>
<keyword evidence="3" id="KW-0859">Xylose metabolism</keyword>
<dbReference type="GO" id="GO:0042732">
    <property type="term" value="P:D-xylose metabolic process"/>
    <property type="evidence" value="ECO:0007669"/>
    <property type="project" value="UniProtKB-KW"/>
</dbReference>
<dbReference type="InterPro" id="IPR000600">
    <property type="entry name" value="ROK"/>
</dbReference>
<dbReference type="SUPFAM" id="SSF46785">
    <property type="entry name" value="Winged helix' DNA-binding domain"/>
    <property type="match status" value="1"/>
</dbReference>
<dbReference type="PANTHER" id="PTHR18964">
    <property type="entry name" value="ROK (REPRESSOR, ORF, KINASE) FAMILY"/>
    <property type="match status" value="1"/>
</dbReference>
<evidence type="ECO:0000313" key="5">
    <source>
        <dbReference type="Proteomes" id="UP000533476"/>
    </source>
</evidence>
<keyword evidence="5" id="KW-1185">Reference proteome</keyword>
<dbReference type="AlphaFoldDB" id="A0A7Y0L6L9"/>
<dbReference type="Gene3D" id="1.10.10.10">
    <property type="entry name" value="Winged helix-like DNA-binding domain superfamily/Winged helix DNA-binding domain"/>
    <property type="match status" value="1"/>
</dbReference>
<dbReference type="PANTHER" id="PTHR18964:SF149">
    <property type="entry name" value="BIFUNCTIONAL UDP-N-ACETYLGLUCOSAMINE 2-EPIMERASE_N-ACETYLMANNOSAMINE KINASE"/>
    <property type="match status" value="1"/>
</dbReference>
<proteinExistence type="inferred from homology"/>
<dbReference type="Pfam" id="PF00480">
    <property type="entry name" value="ROK"/>
    <property type="match status" value="1"/>
</dbReference>
<organism evidence="4 5">
    <name type="scientific">Sulfobacillus harzensis</name>
    <dbReference type="NCBI Taxonomy" id="2729629"/>
    <lineage>
        <taxon>Bacteria</taxon>
        <taxon>Bacillati</taxon>
        <taxon>Bacillota</taxon>
        <taxon>Clostridia</taxon>
        <taxon>Eubacteriales</taxon>
        <taxon>Clostridiales Family XVII. Incertae Sedis</taxon>
        <taxon>Sulfobacillus</taxon>
    </lineage>
</organism>
<sequence>MSTTVDASVMRNVNKRTVLGLLYQRKTISRADISRQTGLNRATVSSLVDELISDKFVVEVGTGTSSGGRKPIILQFNADSGYVIGVDVQITHITTVLINAGRQIAFERRRDIDRQSPLLSREQLTDFIVEEIQLAKTHCPPSPHGLMGVGVGLPGLVNHHQGYALYLPNLGINDWAIADAISRQETLPVFVDNDANCGAWWQYLTSRVPHQLFINAGIGLGVGVIINGHLYRGADGIAGEAGHHSISPVGEDCSCGNIGCWEQYASERGLAHALQERGIDVPWPLPPDFVDTAFRAAQLGSHAHQTAFEILGEHLAVGLVNLLNMLNPSAVYIGGTIADAAPLVLPTIHAAIESRALRNNRRVTVEAVPANSVALGAAGLALAQSIDLLPTSLV</sequence>
<evidence type="ECO:0000256" key="1">
    <source>
        <dbReference type="ARBA" id="ARBA00002486"/>
    </source>
</evidence>
<gene>
    <name evidence="4" type="ORF">HIJ39_11040</name>
</gene>
<dbReference type="Gene3D" id="3.30.420.40">
    <property type="match status" value="2"/>
</dbReference>
<name>A0A7Y0L6L9_9FIRM</name>
<dbReference type="InterPro" id="IPR036390">
    <property type="entry name" value="WH_DNA-bd_sf"/>
</dbReference>
<dbReference type="EMBL" id="JABBVZ010000033">
    <property type="protein sequence ID" value="NMP22884.1"/>
    <property type="molecule type" value="Genomic_DNA"/>
</dbReference>
<dbReference type="InterPro" id="IPR043129">
    <property type="entry name" value="ATPase_NBD"/>
</dbReference>
<dbReference type="SUPFAM" id="SSF53067">
    <property type="entry name" value="Actin-like ATPase domain"/>
    <property type="match status" value="1"/>
</dbReference>
<dbReference type="RefSeq" id="WP_169099630.1">
    <property type="nucleotide sequence ID" value="NZ_JABBVZ010000033.1"/>
</dbReference>
<evidence type="ECO:0000313" key="4">
    <source>
        <dbReference type="EMBL" id="NMP22884.1"/>
    </source>
</evidence>
<dbReference type="InterPro" id="IPR036388">
    <property type="entry name" value="WH-like_DNA-bd_sf"/>
</dbReference>